<sequence length="57" mass="6092">MILMVVFGLVAILGVVAVFTSLKKRNFLGFIFAAGSAVVFGWFTVMTVINSGFPVAH</sequence>
<evidence type="ECO:0000313" key="3">
    <source>
        <dbReference type="Proteomes" id="UP000309170"/>
    </source>
</evidence>
<keyword evidence="1" id="KW-0472">Membrane</keyword>
<feature type="transmembrane region" description="Helical" evidence="1">
    <location>
        <begin position="27"/>
        <end position="49"/>
    </location>
</feature>
<gene>
    <name evidence="2" type="ORF">FC678_11445</name>
</gene>
<keyword evidence="1" id="KW-1133">Transmembrane helix</keyword>
<name>A0A9X9ESQ2_9BACI</name>
<dbReference type="EMBL" id="SZNT01000144">
    <property type="protein sequence ID" value="TKH11722.1"/>
    <property type="molecule type" value="Genomic_DNA"/>
</dbReference>
<keyword evidence="1" id="KW-0812">Transmembrane</keyword>
<dbReference type="OrthoDB" id="2355718at2"/>
<reference evidence="2 3" key="1">
    <citation type="journal article" date="2019" name="Environ. Microbiol.">
        <title>An active ?-lactamase is a part of an orchestrated cell wall stress resistance network of Bacillus subtilis and related rhizosphere species.</title>
        <authorList>
            <person name="Bucher T."/>
            <person name="Keren-Paz A."/>
            <person name="Hausser J."/>
            <person name="Olender T."/>
            <person name="Cytryn E."/>
            <person name="Kolodkin-Gal I."/>
        </authorList>
    </citation>
    <scope>NUCLEOTIDE SEQUENCE [LARGE SCALE GENOMIC DNA]</scope>
    <source>
        <strain evidence="2 3">I4</strain>
    </source>
</reference>
<protein>
    <submittedName>
        <fullName evidence="2">DUF2759 domain-containing protein</fullName>
    </submittedName>
</protein>
<dbReference type="Proteomes" id="UP000309170">
    <property type="component" value="Unassembled WGS sequence"/>
</dbReference>
<comment type="caution">
    <text evidence="2">The sequence shown here is derived from an EMBL/GenBank/DDBJ whole genome shotgun (WGS) entry which is preliminary data.</text>
</comment>
<evidence type="ECO:0000256" key="1">
    <source>
        <dbReference type="SAM" id="Phobius"/>
    </source>
</evidence>
<evidence type="ECO:0000313" key="2">
    <source>
        <dbReference type="EMBL" id="TKH11722.1"/>
    </source>
</evidence>
<dbReference type="InterPro" id="IPR024490">
    <property type="entry name" value="DUF2759"/>
</dbReference>
<organism evidence="2 3">
    <name type="scientific">Peribacillus simplex</name>
    <dbReference type="NCBI Taxonomy" id="1478"/>
    <lineage>
        <taxon>Bacteria</taxon>
        <taxon>Bacillati</taxon>
        <taxon>Bacillota</taxon>
        <taxon>Bacilli</taxon>
        <taxon>Bacillales</taxon>
        <taxon>Bacillaceae</taxon>
        <taxon>Peribacillus</taxon>
    </lineage>
</organism>
<dbReference type="RefSeq" id="WP_101222560.1">
    <property type="nucleotide sequence ID" value="NZ_SZNS01000005.1"/>
</dbReference>
<accession>A0A9X9ESQ2</accession>
<proteinExistence type="predicted"/>
<dbReference type="AlphaFoldDB" id="A0A9X9ESQ2"/>
<dbReference type="Pfam" id="PF10958">
    <property type="entry name" value="DUF2759"/>
    <property type="match status" value="1"/>
</dbReference>